<evidence type="ECO:0000256" key="1">
    <source>
        <dbReference type="SAM" id="MobiDB-lite"/>
    </source>
</evidence>
<dbReference type="Proteomes" id="UP001357485">
    <property type="component" value="Unassembled WGS sequence"/>
</dbReference>
<evidence type="ECO:0000313" key="2">
    <source>
        <dbReference type="EMBL" id="KAK5256517.1"/>
    </source>
</evidence>
<feature type="region of interest" description="Disordered" evidence="1">
    <location>
        <begin position="1"/>
        <end position="102"/>
    </location>
</feature>
<feature type="region of interest" description="Disordered" evidence="1">
    <location>
        <begin position="378"/>
        <end position="465"/>
    </location>
</feature>
<feature type="region of interest" description="Disordered" evidence="1">
    <location>
        <begin position="554"/>
        <end position="655"/>
    </location>
</feature>
<feature type="compositionally biased region" description="Acidic residues" evidence="1">
    <location>
        <begin position="385"/>
        <end position="395"/>
    </location>
</feature>
<name>A0ABR0LYD3_9PEZI</name>
<feature type="region of interest" description="Disordered" evidence="1">
    <location>
        <begin position="153"/>
        <end position="273"/>
    </location>
</feature>
<feature type="compositionally biased region" description="Low complexity" evidence="1">
    <location>
        <begin position="590"/>
        <end position="603"/>
    </location>
</feature>
<feature type="compositionally biased region" description="Low complexity" evidence="1">
    <location>
        <begin position="1"/>
        <end position="13"/>
    </location>
</feature>
<accession>A0ABR0LYD3</accession>
<dbReference type="EMBL" id="JAVRRA010008498">
    <property type="protein sequence ID" value="KAK5256517.1"/>
    <property type="molecule type" value="Genomic_DNA"/>
</dbReference>
<feature type="compositionally biased region" description="Polar residues" evidence="1">
    <location>
        <begin position="62"/>
        <end position="77"/>
    </location>
</feature>
<feature type="compositionally biased region" description="Basic and acidic residues" evidence="1">
    <location>
        <begin position="169"/>
        <end position="188"/>
    </location>
</feature>
<evidence type="ECO:0000313" key="3">
    <source>
        <dbReference type="Proteomes" id="UP001357485"/>
    </source>
</evidence>
<feature type="compositionally biased region" description="Pro residues" evidence="1">
    <location>
        <begin position="580"/>
        <end position="589"/>
    </location>
</feature>
<sequence length="655" mass="71390">METPSISQTSTIPQTPPSPAASIRSSRSLASRESSDGSDHRSSSSEYSTGDEELLLPHERTFSNNARTSGTRRSTSVPGKKRLHNLAKSVVGRGSEDLDTEQYQCASRPRGLAQQQKCARFNENPVSGAISVRRRSTAPDLLRTSYGSISSRFSRKRVRTRGAQLPTDSLHDDAEAPSPREGDTEEPRSSLVKALGEPDRPMSSFTRRSSTWGSRLPRGNADPDSQPASRRQSASLLRFWKPEARNSHLENDGEPKGLEPSRSGSFTKGTVVDPATTHTDVHAVALSPASTSLSFSKLPLAGDTSAVTTVQTIESNNSLYEIFWEESVDLQEEEDEDEEDEESASSDTSSEYRMDDTNHPEFRGIEKVNTKLVAWSWAGGQGQDNNEDEDDDEDTGPGLFGFETKYYDDDTWTPTAGISFANDELPAPPNSERPSHSSSRTQPRPPSEASPEETFRPQRSSTYFDRAPASTLLSVPGRADHVVDAIACKRTPLSLARQLSNLPPTQARFTGHRDSVAVTRLRVTQLGAGGGAASDFQNARDSIAVTKARLQRTPTPHLAAPRLSPRPQHVAFGALSPIPDGSPPTPHPPHTLQRRQQQQQQQRMPFDAPPSVVPQSIPLTSGPSSPRTGTAEDRQMRITEADRRGGEECPVCADG</sequence>
<feature type="compositionally biased region" description="Basic and acidic residues" evidence="1">
    <location>
        <begin position="350"/>
        <end position="365"/>
    </location>
</feature>
<feature type="compositionally biased region" description="Polar residues" evidence="1">
    <location>
        <begin position="613"/>
        <end position="628"/>
    </location>
</feature>
<feature type="compositionally biased region" description="Basic and acidic residues" evidence="1">
    <location>
        <begin position="630"/>
        <end position="647"/>
    </location>
</feature>
<keyword evidence="3" id="KW-1185">Reference proteome</keyword>
<proteinExistence type="predicted"/>
<feature type="compositionally biased region" description="Acidic residues" evidence="1">
    <location>
        <begin position="329"/>
        <end position="344"/>
    </location>
</feature>
<feature type="compositionally biased region" description="Low complexity" evidence="1">
    <location>
        <begin position="20"/>
        <end position="32"/>
    </location>
</feature>
<reference evidence="2 3" key="1">
    <citation type="submission" date="2023-08" db="EMBL/GenBank/DDBJ databases">
        <title>Black Yeasts Isolated from many extreme environments.</title>
        <authorList>
            <person name="Coleine C."/>
            <person name="Stajich J.E."/>
            <person name="Selbmann L."/>
        </authorList>
    </citation>
    <scope>NUCLEOTIDE SEQUENCE [LARGE SCALE GENOMIC DNA]</scope>
    <source>
        <strain evidence="2 3">CCFEE 536</strain>
    </source>
</reference>
<comment type="caution">
    <text evidence="2">The sequence shown here is derived from an EMBL/GenBank/DDBJ whole genome shotgun (WGS) entry which is preliminary data.</text>
</comment>
<protein>
    <submittedName>
        <fullName evidence="2">Uncharacterized protein</fullName>
    </submittedName>
</protein>
<feature type="compositionally biased region" description="Basic and acidic residues" evidence="1">
    <location>
        <begin position="240"/>
        <end position="259"/>
    </location>
</feature>
<feature type="compositionally biased region" description="Polar residues" evidence="1">
    <location>
        <begin position="226"/>
        <end position="235"/>
    </location>
</feature>
<feature type="compositionally biased region" description="Basic and acidic residues" evidence="1">
    <location>
        <begin position="33"/>
        <end position="43"/>
    </location>
</feature>
<organism evidence="2 3">
    <name type="scientific">Cryomyces antarcticus</name>
    <dbReference type="NCBI Taxonomy" id="329879"/>
    <lineage>
        <taxon>Eukaryota</taxon>
        <taxon>Fungi</taxon>
        <taxon>Dikarya</taxon>
        <taxon>Ascomycota</taxon>
        <taxon>Pezizomycotina</taxon>
        <taxon>Dothideomycetes</taxon>
        <taxon>Dothideomycetes incertae sedis</taxon>
        <taxon>Cryomyces</taxon>
    </lineage>
</organism>
<feature type="compositionally biased region" description="Polar residues" evidence="1">
    <location>
        <begin position="203"/>
        <end position="213"/>
    </location>
</feature>
<gene>
    <name evidence="2" type="ORF">LTR16_003086</name>
</gene>
<feature type="region of interest" description="Disordered" evidence="1">
    <location>
        <begin position="329"/>
        <end position="365"/>
    </location>
</feature>